<feature type="domain" description="AB hydrolase-1" evidence="1">
    <location>
        <begin position="51"/>
        <end position="190"/>
    </location>
</feature>
<gene>
    <name evidence="2" type="ORF">L8V00_05420</name>
</gene>
<dbReference type="EMBL" id="JAKMUT010000004">
    <property type="protein sequence ID" value="MCZ9289650.1"/>
    <property type="molecule type" value="Genomic_DNA"/>
</dbReference>
<evidence type="ECO:0000313" key="2">
    <source>
        <dbReference type="EMBL" id="MCZ9289650.1"/>
    </source>
</evidence>
<dbReference type="PANTHER" id="PTHR32015">
    <property type="entry name" value="FASTING INDUCED LIPASE"/>
    <property type="match status" value="1"/>
</dbReference>
<dbReference type="SUPFAM" id="SSF53474">
    <property type="entry name" value="alpha/beta-Hydrolases"/>
    <property type="match status" value="1"/>
</dbReference>
<dbReference type="Pfam" id="PF00561">
    <property type="entry name" value="Abhydrolase_1"/>
    <property type="match status" value="1"/>
</dbReference>
<dbReference type="InterPro" id="IPR000073">
    <property type="entry name" value="AB_hydrolase_1"/>
</dbReference>
<name>A0A9X3LKL3_9CORY</name>
<dbReference type="PANTHER" id="PTHR32015:SF1">
    <property type="entry name" value="LIPASE"/>
    <property type="match status" value="1"/>
</dbReference>
<dbReference type="Proteomes" id="UP001146469">
    <property type="component" value="Unassembled WGS sequence"/>
</dbReference>
<comment type="caution">
    <text evidence="2">The sequence shown here is derived from an EMBL/GenBank/DDBJ whole genome shotgun (WGS) entry which is preliminary data.</text>
</comment>
<dbReference type="InterPro" id="IPR029058">
    <property type="entry name" value="AB_hydrolase_fold"/>
</dbReference>
<accession>A0A9X3LKL3</accession>
<dbReference type="AlphaFoldDB" id="A0A9X3LKL3"/>
<evidence type="ECO:0000313" key="3">
    <source>
        <dbReference type="Proteomes" id="UP001146469"/>
    </source>
</evidence>
<keyword evidence="3" id="KW-1185">Reference proteome</keyword>
<organism evidence="2 3">
    <name type="scientific">Corynebacterium evansiae</name>
    <dbReference type="NCBI Taxonomy" id="2913499"/>
    <lineage>
        <taxon>Bacteria</taxon>
        <taxon>Bacillati</taxon>
        <taxon>Actinomycetota</taxon>
        <taxon>Actinomycetes</taxon>
        <taxon>Mycobacteriales</taxon>
        <taxon>Corynebacteriaceae</taxon>
        <taxon>Corynebacterium</taxon>
    </lineage>
</organism>
<proteinExistence type="predicted"/>
<keyword evidence="2" id="KW-0378">Hydrolase</keyword>
<dbReference type="RefSeq" id="WP_269944437.1">
    <property type="nucleotide sequence ID" value="NZ_JAKMUT010000004.1"/>
</dbReference>
<evidence type="ECO:0000259" key="1">
    <source>
        <dbReference type="Pfam" id="PF00561"/>
    </source>
</evidence>
<dbReference type="GO" id="GO:0016298">
    <property type="term" value="F:lipase activity"/>
    <property type="evidence" value="ECO:0007669"/>
    <property type="project" value="TreeGrafter"/>
</dbReference>
<dbReference type="InterPro" id="IPR002918">
    <property type="entry name" value="Lipase_EstA/Esterase_EstB"/>
</dbReference>
<sequence length="308" mass="33345">MLPFSFLTPRPASRAQLEPDADIPATLQGRYVIGAPANNPRKELTEEHPCPLVFIHGTTDNTLRWQKAATYFAAQGYSVWAFNYGQPEEGRPAIPGVFAVNDINESALEIAATIDYILEVTGSSKVDLVGHSQGGLHIKKYIAEHGGQDTVRRAVGVAATYHGTTMTGMSSILQNLVDRNPEFADLVAGKAAIQQLSSSDFISRLNELPDTHPNVMYTNIFTSKDLTATPNSTSQLESIGGADVADAEVGEVCGLLLPPGHASLPENEHIIGLIEWGLTREQGDHTPVHSGCNGGQRWKLGYRFFHES</sequence>
<protein>
    <submittedName>
        <fullName evidence="2">Alpha/beta fold hydrolase</fullName>
    </submittedName>
</protein>
<reference evidence="2" key="1">
    <citation type="submission" date="2022-02" db="EMBL/GenBank/DDBJ databases">
        <title>Corynebacterium sp. from urogenital microbiome.</title>
        <authorList>
            <person name="Cappelli E.A."/>
            <person name="Ribeiro T.G."/>
            <person name="Peixe L."/>
        </authorList>
    </citation>
    <scope>NUCLEOTIDE SEQUENCE</scope>
    <source>
        <strain evidence="2">C8Ua_174</strain>
    </source>
</reference>
<dbReference type="GO" id="GO:0016042">
    <property type="term" value="P:lipid catabolic process"/>
    <property type="evidence" value="ECO:0007669"/>
    <property type="project" value="InterPro"/>
</dbReference>
<dbReference type="Gene3D" id="3.40.50.1820">
    <property type="entry name" value="alpha/beta hydrolase"/>
    <property type="match status" value="1"/>
</dbReference>